<dbReference type="InterPro" id="IPR027417">
    <property type="entry name" value="P-loop_NTPase"/>
</dbReference>
<dbReference type="NCBIfam" id="TIGR02786">
    <property type="entry name" value="addB_alphas"/>
    <property type="match status" value="1"/>
</dbReference>
<evidence type="ECO:0000313" key="2">
    <source>
        <dbReference type="EMBL" id="AZN70287.1"/>
    </source>
</evidence>
<dbReference type="InterPro" id="IPR038726">
    <property type="entry name" value="PDDEXK_AddAB-type"/>
</dbReference>
<feature type="domain" description="PD-(D/E)XK endonuclease-like" evidence="1">
    <location>
        <begin position="772"/>
        <end position="969"/>
    </location>
</feature>
<dbReference type="Gene3D" id="3.90.320.10">
    <property type="match status" value="1"/>
</dbReference>
<dbReference type="SUPFAM" id="SSF52540">
    <property type="entry name" value="P-loop containing nucleoside triphosphate hydrolases"/>
    <property type="match status" value="1"/>
</dbReference>
<dbReference type="Proteomes" id="UP000268192">
    <property type="component" value="Chromosome"/>
</dbReference>
<organism evidence="2 3">
    <name type="scientific">Georhizobium profundi</name>
    <dbReference type="NCBI Taxonomy" id="2341112"/>
    <lineage>
        <taxon>Bacteria</taxon>
        <taxon>Pseudomonadati</taxon>
        <taxon>Pseudomonadota</taxon>
        <taxon>Alphaproteobacteria</taxon>
        <taxon>Hyphomicrobiales</taxon>
        <taxon>Rhizobiaceae</taxon>
        <taxon>Georhizobium</taxon>
    </lineage>
</organism>
<dbReference type="OrthoDB" id="9780606at2"/>
<dbReference type="SUPFAM" id="SSF52980">
    <property type="entry name" value="Restriction endonuclease-like"/>
    <property type="match status" value="1"/>
</dbReference>
<dbReference type="Pfam" id="PF12705">
    <property type="entry name" value="PDDEXK_1"/>
    <property type="match status" value="1"/>
</dbReference>
<reference evidence="2 3" key="1">
    <citation type="submission" date="2018-09" db="EMBL/GenBank/DDBJ databases">
        <title>Marinorhizobium profundi gen. nov., sp. nov., isolated from a deep-sea sediment sample from the New Britain Trench and proposal of Marinorhizobiaceae fam. nov. in the order Rhizobiales of the class Alphaproteobacteria.</title>
        <authorList>
            <person name="Cao J."/>
        </authorList>
    </citation>
    <scope>NUCLEOTIDE SEQUENCE [LARGE SCALE GENOMIC DNA]</scope>
    <source>
        <strain evidence="2 3">WS11</strain>
    </source>
</reference>
<protein>
    <submittedName>
        <fullName evidence="2">Double-strand break repair protein AddB</fullName>
    </submittedName>
</protein>
<name>A0A3Q8XNT3_9HYPH</name>
<dbReference type="KEGG" id="abaw:D5400_02440"/>
<evidence type="ECO:0000259" key="1">
    <source>
        <dbReference type="Pfam" id="PF12705"/>
    </source>
</evidence>
<proteinExistence type="predicted"/>
<sequence length="1060" mass="114426">MAATMQKRLFTIPPGAPLLRILAESLCAGDLVPGFRYDPNDPLSLARATIYLPTRRAVRSLRSEFVDVVGTGSAILPTLKALGELDEDGGFFDAEMPATLDLAPPIGSVEAVLELASLVERWKAALPAALGDGRFDSLVVPATPADAVWLARDLRDLIDAMGTHGGDWAALDALEAADFGTWWQLTLEFMKIARSFWPARLGELSRSDPALHRNAAMSAEIARMLANPPDGPVIVAGSTGSIPATADLIAAIATLEHGAVIFPGLDLGIADDIWPLVGGEAGLLSDPAVAAHPQFGLSRLLDRLDAAREMVTPLGDISDTIAARNRLVSTALLPAQATDHWHGVGAVDPAAFAGVTVIEAGGEREEATALAVAMRLAAENPKQRVALVTPDRNLARRVSIELRRFGIEANDSGGLPLSSTPQGTLLRLLLDTVMEPGDPVALTALLGHPLARFGMEPDEKRRAASIFERIALRGTLGDVDVTALTALLDAEATTRSERRHQPAWRRRISDEDVAAARVMTLRVEAAVAPLAGRFARFLTSRRADAAPGRLTIAQWAELTARVLEGVAADDRGELGNLWGGEAGSKLAGLFADLIAARAEISADGTDWADIAAAFLAGEIVKPDVTAHPRIFIWGALEARLQDVDTLLLAGLNEGSWPQRPGQDPFLSRPMKASIGLEPPERRIGLAAHDFQMALGAKNVVLSRSTRSGGAPTVASRWLQRLLAVAGETEAAAMRLRGAQILAQAALLDHREPVPQASRPEPRPPLEAQPKRYSFSEVKTLRRDPYAIYARKVLRLDPLAELIRDPGVAERGTLYHEVLETFISRCPDIDHPDADLLLESIADECFAAQRLPHHVEVLWRPRFDHVARHWLEWERQRNGEIAERHTELHAEIPVRQTGVLLSGIADRVDLREDGTVDIIDFKSGTEPSRKQARSLLDPQLPLEAAALLDGGFKRVGPRTPNSLKYVRLKPSDRLLVDELEGKDRRSANSADDGTHMSAADLGMQSLDRLAGFIAVLQTGRRGFASRIIPAKARDYGGEYDHLARVAEWANGDADDEEGGEA</sequence>
<dbReference type="EMBL" id="CP032509">
    <property type="protein sequence ID" value="AZN70287.1"/>
    <property type="molecule type" value="Genomic_DNA"/>
</dbReference>
<dbReference type="InterPro" id="IPR011335">
    <property type="entry name" value="Restrct_endonuc-II-like"/>
</dbReference>
<keyword evidence="3" id="KW-1185">Reference proteome</keyword>
<dbReference type="InterPro" id="IPR011604">
    <property type="entry name" value="PDDEXK-like_dom_sf"/>
</dbReference>
<dbReference type="AlphaFoldDB" id="A0A3Q8XNT3"/>
<accession>A0A3Q8XNT3</accession>
<evidence type="ECO:0000313" key="3">
    <source>
        <dbReference type="Proteomes" id="UP000268192"/>
    </source>
</evidence>
<gene>
    <name evidence="2" type="primary">addB</name>
    <name evidence="2" type="ORF">D5400_02440</name>
</gene>
<dbReference type="InterPro" id="IPR014153">
    <property type="entry name" value="Ds_break_AddB"/>
</dbReference>